<dbReference type="GO" id="GO:0071949">
    <property type="term" value="F:FAD binding"/>
    <property type="evidence" value="ECO:0007669"/>
    <property type="project" value="TreeGrafter"/>
</dbReference>
<keyword evidence="14" id="KW-1185">Reference proteome</keyword>
<dbReference type="PANTHER" id="PTHR45754">
    <property type="entry name" value="METHYLENETETRAHYDROFOLATE REDUCTASE"/>
    <property type="match status" value="1"/>
</dbReference>
<dbReference type="OrthoDB" id="9812555at2"/>
<keyword evidence="8" id="KW-0520">NAD</keyword>
<evidence type="ECO:0000256" key="4">
    <source>
        <dbReference type="ARBA" id="ARBA00022605"/>
    </source>
</evidence>
<organism evidence="13 14">
    <name type="scientific">Luteibaculum oceani</name>
    <dbReference type="NCBI Taxonomy" id="1294296"/>
    <lineage>
        <taxon>Bacteria</taxon>
        <taxon>Pseudomonadati</taxon>
        <taxon>Bacteroidota</taxon>
        <taxon>Flavobacteriia</taxon>
        <taxon>Flavobacteriales</taxon>
        <taxon>Luteibaculaceae</taxon>
        <taxon>Luteibaculum</taxon>
    </lineage>
</organism>
<evidence type="ECO:0000256" key="8">
    <source>
        <dbReference type="ARBA" id="ARBA00023027"/>
    </source>
</evidence>
<dbReference type="InterPro" id="IPR003171">
    <property type="entry name" value="Mehydrof_redctse-like"/>
</dbReference>
<comment type="pathway">
    <text evidence="10">Amino-acid biosynthesis; L-methionine biosynthesis via de novo pathway.</text>
</comment>
<evidence type="ECO:0000256" key="6">
    <source>
        <dbReference type="ARBA" id="ARBA00022827"/>
    </source>
</evidence>
<dbReference type="Proteomes" id="UP000321168">
    <property type="component" value="Unassembled WGS sequence"/>
</dbReference>
<evidence type="ECO:0000256" key="2">
    <source>
        <dbReference type="ARBA" id="ARBA00004777"/>
    </source>
</evidence>
<keyword evidence="4" id="KW-0028">Amino-acid biosynthesis</keyword>
<dbReference type="SUPFAM" id="SSF51730">
    <property type="entry name" value="FAD-linked oxidoreductase"/>
    <property type="match status" value="1"/>
</dbReference>
<keyword evidence="6 12" id="KW-0274">FAD</keyword>
<dbReference type="NCBIfam" id="TIGR00676">
    <property type="entry name" value="fadh2"/>
    <property type="match status" value="1"/>
</dbReference>
<dbReference type="PANTHER" id="PTHR45754:SF3">
    <property type="entry name" value="METHYLENETETRAHYDROFOLATE REDUCTASE (NADPH)"/>
    <property type="match status" value="1"/>
</dbReference>
<dbReference type="Pfam" id="PF02219">
    <property type="entry name" value="MTHFR"/>
    <property type="match status" value="1"/>
</dbReference>
<reference evidence="13 14" key="1">
    <citation type="submission" date="2019-08" db="EMBL/GenBank/DDBJ databases">
        <title>Genome of Luteibaculum oceani JCM 18817.</title>
        <authorList>
            <person name="Bowman J.P."/>
        </authorList>
    </citation>
    <scope>NUCLEOTIDE SEQUENCE [LARGE SCALE GENOMIC DNA]</scope>
    <source>
        <strain evidence="13 14">JCM 18817</strain>
    </source>
</reference>
<comment type="catalytic activity">
    <reaction evidence="11">
        <text>(6S)-5-methyl-5,6,7,8-tetrahydrofolate + NAD(+) = (6R)-5,10-methylene-5,6,7,8-tetrahydrofolate + NADH + H(+)</text>
        <dbReference type="Rhea" id="RHEA:19821"/>
        <dbReference type="ChEBI" id="CHEBI:15378"/>
        <dbReference type="ChEBI" id="CHEBI:15636"/>
        <dbReference type="ChEBI" id="CHEBI:18608"/>
        <dbReference type="ChEBI" id="CHEBI:57540"/>
        <dbReference type="ChEBI" id="CHEBI:57945"/>
        <dbReference type="EC" id="1.5.1.54"/>
    </reaction>
    <physiologicalReaction direction="right-to-left" evidence="11">
        <dbReference type="Rhea" id="RHEA:19823"/>
    </physiologicalReaction>
</comment>
<dbReference type="GO" id="GO:0106312">
    <property type="term" value="F:methylenetetrahydrofolate reductase (NADH) activity"/>
    <property type="evidence" value="ECO:0007669"/>
    <property type="project" value="UniProtKB-EC"/>
</dbReference>
<evidence type="ECO:0000256" key="12">
    <source>
        <dbReference type="RuleBase" id="RU003862"/>
    </source>
</evidence>
<evidence type="ECO:0000313" key="13">
    <source>
        <dbReference type="EMBL" id="TXC85187.1"/>
    </source>
</evidence>
<proteinExistence type="inferred from homology"/>
<name>A0A5C6VJ17_9FLAO</name>
<dbReference type="FunFam" id="3.20.20.220:FF:000015">
    <property type="entry name" value="Methylenetetrahydrofolate reductase"/>
    <property type="match status" value="1"/>
</dbReference>
<dbReference type="Gene3D" id="3.20.20.220">
    <property type="match status" value="1"/>
</dbReference>
<gene>
    <name evidence="13" type="primary">metF</name>
    <name evidence="13" type="ORF">FRX97_00775</name>
</gene>
<dbReference type="GO" id="GO:0035999">
    <property type="term" value="P:tetrahydrofolate interconversion"/>
    <property type="evidence" value="ECO:0007669"/>
    <property type="project" value="UniProtKB-UniPathway"/>
</dbReference>
<dbReference type="EMBL" id="VORB01000001">
    <property type="protein sequence ID" value="TXC85187.1"/>
    <property type="molecule type" value="Genomic_DNA"/>
</dbReference>
<accession>A0A5C6VJ17</accession>
<dbReference type="EC" id="1.5.1.54" evidence="12"/>
<evidence type="ECO:0000256" key="10">
    <source>
        <dbReference type="ARBA" id="ARBA00034478"/>
    </source>
</evidence>
<dbReference type="GO" id="GO:0005829">
    <property type="term" value="C:cytosol"/>
    <property type="evidence" value="ECO:0007669"/>
    <property type="project" value="InterPro"/>
</dbReference>
<evidence type="ECO:0000256" key="3">
    <source>
        <dbReference type="ARBA" id="ARBA00006743"/>
    </source>
</evidence>
<comment type="caution">
    <text evidence="13">The sequence shown here is derived from an EMBL/GenBank/DDBJ whole genome shotgun (WGS) entry which is preliminary data.</text>
</comment>
<dbReference type="GO" id="GO:0009086">
    <property type="term" value="P:methionine biosynthetic process"/>
    <property type="evidence" value="ECO:0007669"/>
    <property type="project" value="UniProtKB-KW"/>
</dbReference>
<keyword evidence="5 12" id="KW-0285">Flavoprotein</keyword>
<evidence type="ECO:0000256" key="1">
    <source>
        <dbReference type="ARBA" id="ARBA00001974"/>
    </source>
</evidence>
<evidence type="ECO:0000313" key="14">
    <source>
        <dbReference type="Proteomes" id="UP000321168"/>
    </source>
</evidence>
<dbReference type="RefSeq" id="WP_147012378.1">
    <property type="nucleotide sequence ID" value="NZ_VORB01000001.1"/>
</dbReference>
<protein>
    <recommendedName>
        <fullName evidence="12">Methylenetetrahydrofolate reductase</fullName>
        <ecNumber evidence="12">1.5.1.54</ecNumber>
    </recommendedName>
</protein>
<evidence type="ECO:0000256" key="5">
    <source>
        <dbReference type="ARBA" id="ARBA00022630"/>
    </source>
</evidence>
<comment type="pathway">
    <text evidence="2 12">One-carbon metabolism; tetrahydrofolate interconversion.</text>
</comment>
<dbReference type="UniPathway" id="UPA00193"/>
<keyword evidence="7 12" id="KW-0560">Oxidoreductase</keyword>
<dbReference type="InterPro" id="IPR004620">
    <property type="entry name" value="MTHF_reductase_bac"/>
</dbReference>
<comment type="cofactor">
    <cofactor evidence="1 12">
        <name>FAD</name>
        <dbReference type="ChEBI" id="CHEBI:57692"/>
    </cofactor>
</comment>
<dbReference type="AlphaFoldDB" id="A0A5C6VJ17"/>
<comment type="similarity">
    <text evidence="3 12">Belongs to the methylenetetrahydrofolate reductase family.</text>
</comment>
<dbReference type="InterPro" id="IPR029041">
    <property type="entry name" value="FAD-linked_oxidoreductase-like"/>
</dbReference>
<sequence length="318" mass="35985">MKVIEHIKASKGKTLFSFEVLPPLKGDKIDNIFSAIDPLLEFDPKFINVTYHREEYVYKQKANNLLEKFAIRKRPGTVGISVAIFMKYKIDVVPHLICGGFSKDETEDALIELKFLGIDNILALRGDPIKTERTFVPTKDGHRYAVDLIKQIVDMNRGQFLHDEVYENAPTDFCVGCAGYPEKHVESLSLGTDLKHLKQKVDAGAEYVVTQLFYDNKKYFDFVDRCRAEGINVPIIPGLKPLGRKRHLSFIPKTFNVDFPDDLAEQLVKAKTDADIAAIGNDWCIQQSKELIKAGVPCLHFYTMGNSQQVANIAKEVF</sequence>
<evidence type="ECO:0000256" key="11">
    <source>
        <dbReference type="ARBA" id="ARBA00048628"/>
    </source>
</evidence>
<evidence type="ECO:0000256" key="7">
    <source>
        <dbReference type="ARBA" id="ARBA00023002"/>
    </source>
</evidence>
<keyword evidence="9" id="KW-0486">Methionine biosynthesis</keyword>
<dbReference type="CDD" id="cd00537">
    <property type="entry name" value="MTHFR"/>
    <property type="match status" value="1"/>
</dbReference>
<evidence type="ECO:0000256" key="9">
    <source>
        <dbReference type="ARBA" id="ARBA00023167"/>
    </source>
</evidence>